<feature type="domain" description="DUF7950" evidence="2">
    <location>
        <begin position="136"/>
        <end position="266"/>
    </location>
</feature>
<comment type="caution">
    <text evidence="3">The sequence shown here is derived from an EMBL/GenBank/DDBJ whole genome shotgun (WGS) entry which is preliminary data.</text>
</comment>
<feature type="compositionally biased region" description="Low complexity" evidence="1">
    <location>
        <begin position="26"/>
        <end position="36"/>
    </location>
</feature>
<gene>
    <name evidence="3" type="ORF">KSP39_PZI019745</name>
</gene>
<sequence>MYEPVDVAKTHEILARFRPIAPKPQIPHAQIAAPAPQLRPHPSRARKRGRTAADKRQKASESLAASSSSFLFSLPRPNSSRDSQPLVERDLLRNLQAPKIISPRPVRPVGSSISVGVISEGAAGSPAPAAPKRPEEVEDEVESDALPAVVSDGNNRVRMANSAYKEMVGQPECVWLDSMVGHERGIIGHQPCSRRRRINGEVILDFSGEGRAPPLASLMEGFSCRAKIEWACEGRKTLVDAPCEVIRVYCESKDYLFAWRFHIAEACRITDSVSSPSPSS</sequence>
<dbReference type="Pfam" id="PF25821">
    <property type="entry name" value="DUF7950"/>
    <property type="match status" value="1"/>
</dbReference>
<feature type="compositionally biased region" description="Low complexity" evidence="1">
    <location>
        <begin position="60"/>
        <end position="74"/>
    </location>
</feature>
<accession>A0AAP0B1I0</accession>
<dbReference type="PANTHER" id="PTHR33595">
    <property type="entry name" value="VON WILLEBRAND FACTOR A DOMAIN PROTEIN"/>
    <property type="match status" value="1"/>
</dbReference>
<proteinExistence type="predicted"/>
<reference evidence="3 4" key="1">
    <citation type="journal article" date="2022" name="Nat. Plants">
        <title>Genomes of leafy and leafless Platanthera orchids illuminate the evolution of mycoheterotrophy.</title>
        <authorList>
            <person name="Li M.H."/>
            <person name="Liu K.W."/>
            <person name="Li Z."/>
            <person name="Lu H.C."/>
            <person name="Ye Q.L."/>
            <person name="Zhang D."/>
            <person name="Wang J.Y."/>
            <person name="Li Y.F."/>
            <person name="Zhong Z.M."/>
            <person name="Liu X."/>
            <person name="Yu X."/>
            <person name="Liu D.K."/>
            <person name="Tu X.D."/>
            <person name="Liu B."/>
            <person name="Hao Y."/>
            <person name="Liao X.Y."/>
            <person name="Jiang Y.T."/>
            <person name="Sun W.H."/>
            <person name="Chen J."/>
            <person name="Chen Y.Q."/>
            <person name="Ai Y."/>
            <person name="Zhai J.W."/>
            <person name="Wu S.S."/>
            <person name="Zhou Z."/>
            <person name="Hsiao Y.Y."/>
            <person name="Wu W.L."/>
            <person name="Chen Y.Y."/>
            <person name="Lin Y.F."/>
            <person name="Hsu J.L."/>
            <person name="Li C.Y."/>
            <person name="Wang Z.W."/>
            <person name="Zhao X."/>
            <person name="Zhong W.Y."/>
            <person name="Ma X.K."/>
            <person name="Ma L."/>
            <person name="Huang J."/>
            <person name="Chen G.Z."/>
            <person name="Huang M.Z."/>
            <person name="Huang L."/>
            <person name="Peng D.H."/>
            <person name="Luo Y.B."/>
            <person name="Zou S.Q."/>
            <person name="Chen S.P."/>
            <person name="Lan S."/>
            <person name="Tsai W.C."/>
            <person name="Van de Peer Y."/>
            <person name="Liu Z.J."/>
        </authorList>
    </citation>
    <scope>NUCLEOTIDE SEQUENCE [LARGE SCALE GENOMIC DNA]</scope>
    <source>
        <strain evidence="3">Lor287</strain>
    </source>
</reference>
<evidence type="ECO:0000313" key="4">
    <source>
        <dbReference type="Proteomes" id="UP001418222"/>
    </source>
</evidence>
<protein>
    <recommendedName>
        <fullName evidence="2">DUF7950 domain-containing protein</fullName>
    </recommendedName>
</protein>
<evidence type="ECO:0000256" key="1">
    <source>
        <dbReference type="SAM" id="MobiDB-lite"/>
    </source>
</evidence>
<evidence type="ECO:0000259" key="2">
    <source>
        <dbReference type="Pfam" id="PF25821"/>
    </source>
</evidence>
<dbReference type="Proteomes" id="UP001418222">
    <property type="component" value="Unassembled WGS sequence"/>
</dbReference>
<feature type="compositionally biased region" description="Basic residues" evidence="1">
    <location>
        <begin position="41"/>
        <end position="50"/>
    </location>
</feature>
<keyword evidence="4" id="KW-1185">Reference proteome</keyword>
<dbReference type="InterPro" id="IPR057710">
    <property type="entry name" value="DUF7950"/>
</dbReference>
<feature type="region of interest" description="Disordered" evidence="1">
    <location>
        <begin position="24"/>
        <end position="84"/>
    </location>
</feature>
<name>A0AAP0B1I0_9ASPA</name>
<dbReference type="AlphaFoldDB" id="A0AAP0B1I0"/>
<organism evidence="3 4">
    <name type="scientific">Platanthera zijinensis</name>
    <dbReference type="NCBI Taxonomy" id="2320716"/>
    <lineage>
        <taxon>Eukaryota</taxon>
        <taxon>Viridiplantae</taxon>
        <taxon>Streptophyta</taxon>
        <taxon>Embryophyta</taxon>
        <taxon>Tracheophyta</taxon>
        <taxon>Spermatophyta</taxon>
        <taxon>Magnoliopsida</taxon>
        <taxon>Liliopsida</taxon>
        <taxon>Asparagales</taxon>
        <taxon>Orchidaceae</taxon>
        <taxon>Orchidoideae</taxon>
        <taxon>Orchideae</taxon>
        <taxon>Orchidinae</taxon>
        <taxon>Platanthera</taxon>
    </lineage>
</organism>
<evidence type="ECO:0000313" key="3">
    <source>
        <dbReference type="EMBL" id="KAK8923531.1"/>
    </source>
</evidence>
<dbReference type="PANTHER" id="PTHR33595:SF3">
    <property type="entry name" value="PAS DOMAIN-CONTAINING PROTEIN"/>
    <property type="match status" value="1"/>
</dbReference>
<dbReference type="EMBL" id="JBBWWQ010000017">
    <property type="protein sequence ID" value="KAK8923531.1"/>
    <property type="molecule type" value="Genomic_DNA"/>
</dbReference>